<dbReference type="GO" id="GO:0070006">
    <property type="term" value="F:metalloaminopeptidase activity"/>
    <property type="evidence" value="ECO:0007669"/>
    <property type="project" value="TreeGrafter"/>
</dbReference>
<dbReference type="PANTHER" id="PTHR11533">
    <property type="entry name" value="PROTEASE M1 ZINC METALLOPROTEASE"/>
    <property type="match status" value="1"/>
</dbReference>
<dbReference type="GO" id="GO:0005737">
    <property type="term" value="C:cytoplasm"/>
    <property type="evidence" value="ECO:0007669"/>
    <property type="project" value="TreeGrafter"/>
</dbReference>
<dbReference type="GO" id="GO:0008270">
    <property type="term" value="F:zinc ion binding"/>
    <property type="evidence" value="ECO:0007669"/>
    <property type="project" value="TreeGrafter"/>
</dbReference>
<dbReference type="InterPro" id="IPR045357">
    <property type="entry name" value="Aminopeptidase_N-like_N"/>
</dbReference>
<dbReference type="Proteomes" id="UP000729913">
    <property type="component" value="Unassembled WGS sequence"/>
</dbReference>
<dbReference type="AlphaFoldDB" id="A0A8J5QWT6"/>
<dbReference type="GO" id="GO:0005615">
    <property type="term" value="C:extracellular space"/>
    <property type="evidence" value="ECO:0007669"/>
    <property type="project" value="TreeGrafter"/>
</dbReference>
<dbReference type="InterPro" id="IPR050344">
    <property type="entry name" value="Peptidase_M1_aminopeptidases"/>
</dbReference>
<accession>A0A8J5QWT6</accession>
<gene>
    <name evidence="2" type="ORF">G9C98_001207</name>
</gene>
<dbReference type="Pfam" id="PF17900">
    <property type="entry name" value="Peptidase_M1_N"/>
    <property type="match status" value="1"/>
</dbReference>
<reference evidence="2" key="2">
    <citation type="submission" date="2021-04" db="EMBL/GenBank/DDBJ databases">
        <title>Genome-wide patterns of bracovirus chromosomal integration into multiple host tissues during parasitism.</title>
        <authorList>
            <person name="Chebbi M.A.C."/>
        </authorList>
    </citation>
    <scope>NUCLEOTIDE SEQUENCE</scope>
    <source>
        <tissue evidence="2">Whole body</tissue>
    </source>
</reference>
<evidence type="ECO:0000313" key="2">
    <source>
        <dbReference type="EMBL" id="KAG8040091.1"/>
    </source>
</evidence>
<feature type="domain" description="Aminopeptidase N-like N-terminal" evidence="1">
    <location>
        <begin position="23"/>
        <end position="138"/>
    </location>
</feature>
<proteinExistence type="predicted"/>
<dbReference type="OrthoDB" id="10031169at2759"/>
<reference evidence="2" key="1">
    <citation type="submission" date="2020-03" db="EMBL/GenBank/DDBJ databases">
        <authorList>
            <person name="Chebbi M.A."/>
            <person name="Drezen J.M."/>
        </authorList>
    </citation>
    <scope>NUCLEOTIDE SEQUENCE</scope>
    <source>
        <tissue evidence="2">Whole body</tissue>
    </source>
</reference>
<comment type="caution">
    <text evidence="2">The sequence shown here is derived from an EMBL/GenBank/DDBJ whole genome shotgun (WGS) entry which is preliminary data.</text>
</comment>
<sequence length="218" mass="25455">MQYCHGNTTEAVRFHRLPIQVIPTSYDLQILLPSFSGNFNYQGRVIIDIFVIERTNVIILNYDGLSIDSEKTEFLIYEIDNLTILSQSCDSDKQFFTILFNQKLKVGNYKLFLYFHGEVRNDLFGFYKSSYKVRNETRNTSNYIITSMKKTPKMSTYLIGWSVHDFNYHESVDLPGFGLWARETMAEKGLLALQEGRLIYLALESYFNIENPIKKNDT</sequence>
<dbReference type="GO" id="GO:0042277">
    <property type="term" value="F:peptide binding"/>
    <property type="evidence" value="ECO:0007669"/>
    <property type="project" value="TreeGrafter"/>
</dbReference>
<dbReference type="PANTHER" id="PTHR11533:SF299">
    <property type="entry name" value="AMINOPEPTIDASE"/>
    <property type="match status" value="1"/>
</dbReference>
<dbReference type="GO" id="GO:0016020">
    <property type="term" value="C:membrane"/>
    <property type="evidence" value="ECO:0007669"/>
    <property type="project" value="TreeGrafter"/>
</dbReference>
<protein>
    <recommendedName>
        <fullName evidence="1">Aminopeptidase N-like N-terminal domain-containing protein</fullName>
    </recommendedName>
</protein>
<dbReference type="EMBL" id="JAAOIC020000024">
    <property type="protein sequence ID" value="KAG8040091.1"/>
    <property type="molecule type" value="Genomic_DNA"/>
</dbReference>
<name>A0A8J5QWT6_9HYME</name>
<evidence type="ECO:0000259" key="1">
    <source>
        <dbReference type="Pfam" id="PF17900"/>
    </source>
</evidence>
<evidence type="ECO:0000313" key="3">
    <source>
        <dbReference type="Proteomes" id="UP000729913"/>
    </source>
</evidence>
<keyword evidence="3" id="KW-1185">Reference proteome</keyword>
<dbReference type="GO" id="GO:0006508">
    <property type="term" value="P:proteolysis"/>
    <property type="evidence" value="ECO:0007669"/>
    <property type="project" value="TreeGrafter"/>
</dbReference>
<organism evidence="2 3">
    <name type="scientific">Cotesia typhae</name>
    <dbReference type="NCBI Taxonomy" id="2053667"/>
    <lineage>
        <taxon>Eukaryota</taxon>
        <taxon>Metazoa</taxon>
        <taxon>Ecdysozoa</taxon>
        <taxon>Arthropoda</taxon>
        <taxon>Hexapoda</taxon>
        <taxon>Insecta</taxon>
        <taxon>Pterygota</taxon>
        <taxon>Neoptera</taxon>
        <taxon>Endopterygota</taxon>
        <taxon>Hymenoptera</taxon>
        <taxon>Apocrita</taxon>
        <taxon>Ichneumonoidea</taxon>
        <taxon>Braconidae</taxon>
        <taxon>Microgastrinae</taxon>
        <taxon>Cotesia</taxon>
    </lineage>
</organism>
<dbReference type="GO" id="GO:0043171">
    <property type="term" value="P:peptide catabolic process"/>
    <property type="evidence" value="ECO:0007669"/>
    <property type="project" value="TreeGrafter"/>
</dbReference>